<reference evidence="2 3" key="1">
    <citation type="submission" date="2017-05" db="EMBL/GenBank/DDBJ databases">
        <title>Genomic insights into alkan degradation activity of Oleiphilus messinensis.</title>
        <authorList>
            <person name="Kozyavkin S.A."/>
            <person name="Slesarev A.I."/>
            <person name="Golyshin P.N."/>
            <person name="Korzhenkov A."/>
            <person name="Golyshina O.N."/>
            <person name="Toshchakov S.V."/>
        </authorList>
    </citation>
    <scope>NUCLEOTIDE SEQUENCE [LARGE SCALE GENOMIC DNA]</scope>
    <source>
        <strain evidence="2 3">ME102</strain>
    </source>
</reference>
<sequence length="133" mass="15008">MNMPNQTQSVTRDKLYCKKCSRGLMFPVIEEGEAEYTENYQCNNCGHVATIPSVLIIVSQLFTGIVGGLFSLVLFIEELETLMTAFQFNISVSIATDMALLSIALIFIAGFTFTVFRAVRDIRKRKSYRIPLH</sequence>
<evidence type="ECO:0000313" key="3">
    <source>
        <dbReference type="Proteomes" id="UP000196027"/>
    </source>
</evidence>
<dbReference type="KEGG" id="ome:OLMES_3077"/>
<keyword evidence="1" id="KW-1133">Transmembrane helix</keyword>
<dbReference type="RefSeq" id="WP_087462044.1">
    <property type="nucleotide sequence ID" value="NZ_CP021425.1"/>
</dbReference>
<protein>
    <submittedName>
        <fullName evidence="2">Uncharacterized protein</fullName>
    </submittedName>
</protein>
<organism evidence="2 3">
    <name type="scientific">Oleiphilus messinensis</name>
    <dbReference type="NCBI Taxonomy" id="141451"/>
    <lineage>
        <taxon>Bacteria</taxon>
        <taxon>Pseudomonadati</taxon>
        <taxon>Pseudomonadota</taxon>
        <taxon>Gammaproteobacteria</taxon>
        <taxon>Oceanospirillales</taxon>
        <taxon>Oleiphilaceae</taxon>
        <taxon>Oleiphilus</taxon>
    </lineage>
</organism>
<name>A0A1Y0IA49_9GAMM</name>
<keyword evidence="1" id="KW-0812">Transmembrane</keyword>
<gene>
    <name evidence="2" type="ORF">OLMES_3077</name>
</gene>
<dbReference type="Proteomes" id="UP000196027">
    <property type="component" value="Chromosome"/>
</dbReference>
<evidence type="ECO:0000313" key="2">
    <source>
        <dbReference type="EMBL" id="ARU57120.1"/>
    </source>
</evidence>
<keyword evidence="1" id="KW-0472">Membrane</keyword>
<dbReference type="EMBL" id="CP021425">
    <property type="protein sequence ID" value="ARU57120.1"/>
    <property type="molecule type" value="Genomic_DNA"/>
</dbReference>
<keyword evidence="3" id="KW-1185">Reference proteome</keyword>
<accession>A0A1Y0IA49</accession>
<feature type="transmembrane region" description="Helical" evidence="1">
    <location>
        <begin position="54"/>
        <end position="76"/>
    </location>
</feature>
<dbReference type="OrthoDB" id="6369035at2"/>
<evidence type="ECO:0000256" key="1">
    <source>
        <dbReference type="SAM" id="Phobius"/>
    </source>
</evidence>
<dbReference type="AlphaFoldDB" id="A0A1Y0IA49"/>
<proteinExistence type="predicted"/>
<feature type="transmembrane region" description="Helical" evidence="1">
    <location>
        <begin position="98"/>
        <end position="119"/>
    </location>
</feature>